<dbReference type="AlphaFoldDB" id="A0A840V1B4"/>
<proteinExistence type="predicted"/>
<sequence length="30" mass="3529">MVPEKMNTMVRKVPVVEDTRPSVADDWIER</sequence>
<dbReference type="Proteomes" id="UP000539642">
    <property type="component" value="Unassembled WGS sequence"/>
</dbReference>
<evidence type="ECO:0000313" key="1">
    <source>
        <dbReference type="EMBL" id="MBB5347489.1"/>
    </source>
</evidence>
<reference evidence="1 2" key="1">
    <citation type="submission" date="2020-08" db="EMBL/GenBank/DDBJ databases">
        <title>Genomic Encyclopedia of Type Strains, Phase IV (KMG-IV): sequencing the most valuable type-strain genomes for metagenomic binning, comparative biology and taxonomic classification.</title>
        <authorList>
            <person name="Goeker M."/>
        </authorList>
    </citation>
    <scope>NUCLEOTIDE SEQUENCE [LARGE SCALE GENOMIC DNA]</scope>
    <source>
        <strain evidence="1 2">DSM 28570</strain>
    </source>
</reference>
<accession>A0A840V1B4</accession>
<evidence type="ECO:0000313" key="2">
    <source>
        <dbReference type="Proteomes" id="UP000539642"/>
    </source>
</evidence>
<organism evidence="1 2">
    <name type="scientific">Desulfoprunum benzoelyticum</name>
    <dbReference type="NCBI Taxonomy" id="1506996"/>
    <lineage>
        <taxon>Bacteria</taxon>
        <taxon>Pseudomonadati</taxon>
        <taxon>Thermodesulfobacteriota</taxon>
        <taxon>Desulfobulbia</taxon>
        <taxon>Desulfobulbales</taxon>
        <taxon>Desulfobulbaceae</taxon>
        <taxon>Desulfoprunum</taxon>
    </lineage>
</organism>
<comment type="caution">
    <text evidence="1">The sequence shown here is derived from an EMBL/GenBank/DDBJ whole genome shotgun (WGS) entry which is preliminary data.</text>
</comment>
<name>A0A840V1B4_9BACT</name>
<gene>
    <name evidence="1" type="ORF">HNQ81_001205</name>
</gene>
<keyword evidence="2" id="KW-1185">Reference proteome</keyword>
<dbReference type="EMBL" id="JACHEO010000004">
    <property type="protein sequence ID" value="MBB5347489.1"/>
    <property type="molecule type" value="Genomic_DNA"/>
</dbReference>
<protein>
    <submittedName>
        <fullName evidence="1">Uncharacterized protein</fullName>
    </submittedName>
</protein>